<keyword evidence="8" id="KW-1185">Reference proteome</keyword>
<gene>
    <name evidence="7" type="ORF">POCULU_LOCUS5640</name>
</gene>
<dbReference type="OrthoDB" id="39497at2759"/>
<sequence length="1411" mass="162072">MDINDSAARTLKICIHDKNDRKYSNQDVVLNPDYEYNIGRLLAVYTPEATFDRTKHLFVRFVPIDKSTLNNNQVSVTQSIASLFGFKAWSDVRVRKVDVNYAAAEHIELLFKDQYIGRGDMWRLSRSLIGSCVHVGKEVKMLDECIKARVKNIYGGGESLLSGLVTEKTKQIFRSESAKYFILVQMSREMWEFDEDGEIYFEKTFDGFLPELFQRWKEFSTNHLVSIVLFSRVFYEGTEDIVSEGVASKDDQGRWYKDHYKVIVDWETHFDWMITIDSLKRELLRYQRDLLSCEKGGVSWLCGQNSCAFEGNILEAINLALNPFDKHYIDRDLLRTGLAIIIVTPGTGHFEVNKRLLRITAERMVYNGIGLDLVCLSKEPLHTVPLFKFKSQELSKAPLPRWLELTKERIDARDPLDYDENLSEAKHEYYKTPDWIDCSFYTRHQDKPYKPGKFESRCKMYEIQMMGITKYDVCSVGIPYLDDELHAKIDILKKSSGTQNGVADAYDLYDESVFASEKMPNGFQERSALHPFKELTASLSQNIEPIPTNRSYNDHSRHPRVDLPNSLPKMFANSAMSVLQSDHRLSRSPYRMYSQTIGSSPDLRSSALFETHHSVPMARSGSHDVLMASCPEEDVTLSSQTQPVPIGNALRTRNRSLSHASPRAHYDPSYSDEPGKYHIKNSLGKLLAARQQHKQGLVNPSNPERNDRKTEYGFELRKWEHIFPRPHSNTVKWTALCNPACLPLTTEDFPPINESALYVEYTYDISIDPDVSTMDGEALVNEMISQRLAQGYQLIMVPSVTENPVSKTFNNTSTLLENGNYYPSALIKTDVPCFLAMGHSVHKLTRKDEMSVEVKIYVKRNEYLPTPFSYSYYVWPKGRSSYEKREVKFNYPGSNSQHPNYKWNYVDQLVAGYQDNLTDDLKFWRARFLLIPTETISSAAKAGGQLDHLSDEDIRIKGITEFLGILQKARWFPPNHPPNKIIKAIPRPEITTLTPSEYVRRPDASITPLDNAGGNLTSDSTLATIAQAILDSDPPLAKGRRWRLKFYENAIIGQEAIDWMIANFADINTRDAAEEFGNKLMAQGLLEHCNRRHRFMDGYFFYQLKEAYAPKKEFKGFLGFTINKKDKQDPPPDPLPAKPADGAPQEIALSRCIEIDIDPEKKSNRKETATLHYDVINNPDICYHFQLNWLGCTARLIESMLNTWSARHIDKYGLKLVEAPVEQAMILTDNPFQSPTVIQLAVQPPPLDMKNLDPDVNPYLYYQIQLVKRFHFVLDVEADSLFPDNVKIKYSYHKTPYKYSQYIHRSGTVFIQICEPGNGYLWVVNRLYATRATGLKQATPNPDELLKDFQKFCSDAEKLEQFWKETEENIPYVCENETAKPYVLEDKTKEDAIEQQEELPVTQAQTLDDPK</sequence>
<dbReference type="PANTHER" id="PTHR13179:SF8">
    <property type="entry name" value="GATOR COMPLEX PROTEIN DEPDC5"/>
    <property type="match status" value="1"/>
</dbReference>
<evidence type="ECO:0000313" key="8">
    <source>
        <dbReference type="Proteomes" id="UP000789572"/>
    </source>
</evidence>
<evidence type="ECO:0000256" key="5">
    <source>
        <dbReference type="SAM" id="MobiDB-lite"/>
    </source>
</evidence>
<dbReference type="GO" id="GO:0035556">
    <property type="term" value="P:intracellular signal transduction"/>
    <property type="evidence" value="ECO:0007669"/>
    <property type="project" value="InterPro"/>
</dbReference>
<feature type="region of interest" description="Disordered" evidence="5">
    <location>
        <begin position="1391"/>
        <end position="1411"/>
    </location>
</feature>
<dbReference type="GO" id="GO:1904262">
    <property type="term" value="P:negative regulation of TORC1 signaling"/>
    <property type="evidence" value="ECO:0007669"/>
    <property type="project" value="TreeGrafter"/>
</dbReference>
<dbReference type="Pfam" id="PF00610">
    <property type="entry name" value="DEP"/>
    <property type="match status" value="1"/>
</dbReference>
<dbReference type="GO" id="GO:0010508">
    <property type="term" value="P:positive regulation of autophagy"/>
    <property type="evidence" value="ECO:0007669"/>
    <property type="project" value="TreeGrafter"/>
</dbReference>
<evidence type="ECO:0000256" key="2">
    <source>
        <dbReference type="ARBA" id="ARBA00005643"/>
    </source>
</evidence>
<organism evidence="7 8">
    <name type="scientific">Paraglomus occultum</name>
    <dbReference type="NCBI Taxonomy" id="144539"/>
    <lineage>
        <taxon>Eukaryota</taxon>
        <taxon>Fungi</taxon>
        <taxon>Fungi incertae sedis</taxon>
        <taxon>Mucoromycota</taxon>
        <taxon>Glomeromycotina</taxon>
        <taxon>Glomeromycetes</taxon>
        <taxon>Paraglomerales</taxon>
        <taxon>Paraglomeraceae</taxon>
        <taxon>Paraglomus</taxon>
    </lineage>
</organism>
<dbReference type="PROSITE" id="PS50186">
    <property type="entry name" value="DEP"/>
    <property type="match status" value="1"/>
</dbReference>
<dbReference type="EMBL" id="CAJVPJ010000894">
    <property type="protein sequence ID" value="CAG8563664.1"/>
    <property type="molecule type" value="Genomic_DNA"/>
</dbReference>
<dbReference type="Proteomes" id="UP000789572">
    <property type="component" value="Unassembled WGS sequence"/>
</dbReference>
<dbReference type="Pfam" id="PF19418">
    <property type="entry name" value="DEPDC5_CTD"/>
    <property type="match status" value="1"/>
</dbReference>
<dbReference type="GO" id="GO:0005774">
    <property type="term" value="C:vacuolar membrane"/>
    <property type="evidence" value="ECO:0007669"/>
    <property type="project" value="UniProtKB-SubCell"/>
</dbReference>
<protein>
    <recommendedName>
        <fullName evidence="3">Vacuolar membrane-associated protein IML1</fullName>
    </recommendedName>
    <alternativeName>
        <fullName evidence="4">Vacuolar membrane-associated protein iml1</fullName>
    </alternativeName>
</protein>
<dbReference type="InterPro" id="IPR000591">
    <property type="entry name" value="DEP_dom"/>
</dbReference>
<dbReference type="InterPro" id="IPR036390">
    <property type="entry name" value="WH_DNA-bd_sf"/>
</dbReference>
<dbReference type="InterPro" id="IPR048255">
    <property type="entry name" value="IML1_N"/>
</dbReference>
<dbReference type="InterPro" id="IPR055213">
    <property type="entry name" value="IML1_double_psi_beta_barrel"/>
</dbReference>
<evidence type="ECO:0000256" key="3">
    <source>
        <dbReference type="ARBA" id="ARBA00018529"/>
    </source>
</evidence>
<feature type="compositionally biased region" description="Polar residues" evidence="5">
    <location>
        <begin position="1402"/>
        <end position="1411"/>
    </location>
</feature>
<dbReference type="GO" id="GO:0005096">
    <property type="term" value="F:GTPase activator activity"/>
    <property type="evidence" value="ECO:0007669"/>
    <property type="project" value="InterPro"/>
</dbReference>
<comment type="subcellular location">
    <subcellularLocation>
        <location evidence="1">Vacuole membrane</location>
        <topology evidence="1">Peripheral membrane protein</topology>
    </subcellularLocation>
</comment>
<dbReference type="GO" id="GO:1990130">
    <property type="term" value="C:GATOR1 complex"/>
    <property type="evidence" value="ECO:0007669"/>
    <property type="project" value="TreeGrafter"/>
</dbReference>
<dbReference type="Pfam" id="PF12257">
    <property type="entry name" value="IML1"/>
    <property type="match status" value="1"/>
</dbReference>
<evidence type="ECO:0000259" key="6">
    <source>
        <dbReference type="PROSITE" id="PS50186"/>
    </source>
</evidence>
<evidence type="ECO:0000256" key="1">
    <source>
        <dbReference type="ARBA" id="ARBA00004148"/>
    </source>
</evidence>
<evidence type="ECO:0000256" key="4">
    <source>
        <dbReference type="ARBA" id="ARBA00021881"/>
    </source>
</evidence>
<comment type="caution">
    <text evidence="7">The sequence shown here is derived from an EMBL/GenBank/DDBJ whole genome shotgun (WGS) entry which is preliminary data.</text>
</comment>
<reference evidence="7" key="1">
    <citation type="submission" date="2021-06" db="EMBL/GenBank/DDBJ databases">
        <authorList>
            <person name="Kallberg Y."/>
            <person name="Tangrot J."/>
            <person name="Rosling A."/>
        </authorList>
    </citation>
    <scope>NUCLEOTIDE SEQUENCE</scope>
    <source>
        <strain evidence="7">IA702</strain>
    </source>
</reference>
<dbReference type="InterPro" id="IPR045838">
    <property type="entry name" value="DEPDC5_CTD"/>
</dbReference>
<feature type="region of interest" description="Disordered" evidence="5">
    <location>
        <begin position="653"/>
        <end position="675"/>
    </location>
</feature>
<dbReference type="InterPro" id="IPR036388">
    <property type="entry name" value="WH-like_DNA-bd_sf"/>
</dbReference>
<comment type="similarity">
    <text evidence="2">Belongs to the IML1 family.</text>
</comment>
<name>A0A9N9BH77_9GLOM</name>
<dbReference type="InterPro" id="IPR027244">
    <property type="entry name" value="IML1"/>
</dbReference>
<proteinExistence type="inferred from homology"/>
<accession>A0A9N9BH77</accession>
<evidence type="ECO:0000313" key="7">
    <source>
        <dbReference type="EMBL" id="CAG8563664.1"/>
    </source>
</evidence>
<dbReference type="PANTHER" id="PTHR13179">
    <property type="entry name" value="DEP DOMAIN CONTAINING PROTEIN 5"/>
    <property type="match status" value="1"/>
</dbReference>
<dbReference type="SMART" id="SM00049">
    <property type="entry name" value="DEP"/>
    <property type="match status" value="1"/>
</dbReference>
<dbReference type="Gene3D" id="1.10.10.10">
    <property type="entry name" value="Winged helix-like DNA-binding domain superfamily/Winged helix DNA-binding domain"/>
    <property type="match status" value="1"/>
</dbReference>
<feature type="domain" description="DEP" evidence="6">
    <location>
        <begin position="1030"/>
        <end position="1106"/>
    </location>
</feature>
<dbReference type="SUPFAM" id="SSF46785">
    <property type="entry name" value="Winged helix' DNA-binding domain"/>
    <property type="match status" value="1"/>
</dbReference>
<dbReference type="Pfam" id="PF23013">
    <property type="entry name" value="IML1_N"/>
    <property type="match status" value="1"/>
</dbReference>